<comment type="caution">
    <text evidence="1">The sequence shown here is derived from an EMBL/GenBank/DDBJ whole genome shotgun (WGS) entry which is preliminary data.</text>
</comment>
<sequence>MNKKAILNLLMQNVEKNKLEYSEEDLELLSAIKETVIEMEVARSLFNSVSDPQLIELAIHAEDVAKTRYNYLITMAKQRELRKID</sequence>
<reference evidence="1" key="1">
    <citation type="submission" date="2019-08" db="EMBL/GenBank/DDBJ databases">
        <authorList>
            <person name="Kucharzyk K."/>
            <person name="Murdoch R.W."/>
            <person name="Higgins S."/>
            <person name="Loffler F."/>
        </authorList>
    </citation>
    <scope>NUCLEOTIDE SEQUENCE</scope>
</reference>
<dbReference type="AlphaFoldDB" id="A0A644XV70"/>
<evidence type="ECO:0000313" key="1">
    <source>
        <dbReference type="EMBL" id="MPM20110.1"/>
    </source>
</evidence>
<evidence type="ECO:0008006" key="2">
    <source>
        <dbReference type="Google" id="ProtNLM"/>
    </source>
</evidence>
<accession>A0A644XV70</accession>
<name>A0A644XV70_9ZZZZ</name>
<proteinExistence type="predicted"/>
<protein>
    <recommendedName>
        <fullName evidence="2">DUF2508 domain-containing protein</fullName>
    </recommendedName>
</protein>
<dbReference type="EMBL" id="VSSQ01003314">
    <property type="protein sequence ID" value="MPM20110.1"/>
    <property type="molecule type" value="Genomic_DNA"/>
</dbReference>
<gene>
    <name evidence="1" type="ORF">SDC9_66539</name>
</gene>
<organism evidence="1">
    <name type="scientific">bioreactor metagenome</name>
    <dbReference type="NCBI Taxonomy" id="1076179"/>
    <lineage>
        <taxon>unclassified sequences</taxon>
        <taxon>metagenomes</taxon>
        <taxon>ecological metagenomes</taxon>
    </lineage>
</organism>
<dbReference type="InterPro" id="IPR019644">
    <property type="entry name" value="DUF2508"/>
</dbReference>
<dbReference type="Pfam" id="PF10704">
    <property type="entry name" value="DUF2508"/>
    <property type="match status" value="1"/>
</dbReference>